<dbReference type="EMBL" id="DQ149023">
    <property type="protein sequence ID" value="ABA47196.1"/>
    <property type="molecule type" value="Genomic_DNA"/>
</dbReference>
<organism evidence="2 3">
    <name type="scientific">Synechococcus phage syn9</name>
    <dbReference type="NCBI Taxonomy" id="382359"/>
    <lineage>
        <taxon>Viruses</taxon>
        <taxon>Duplodnaviria</taxon>
        <taxon>Heunggongvirae</taxon>
        <taxon>Uroviricota</taxon>
        <taxon>Caudoviricetes</taxon>
        <taxon>Pantevenvirales</taxon>
        <taxon>Kyanoviridae</taxon>
        <taxon>Ormenosvirus</taxon>
        <taxon>Ormenosvirus syn9</taxon>
    </lineage>
</organism>
<proteinExistence type="predicted"/>
<evidence type="ECO:0000256" key="1">
    <source>
        <dbReference type="SAM" id="Phobius"/>
    </source>
</evidence>
<name>Q0QYZ9_BPSYS</name>
<accession>Q0QYZ9</accession>
<sequence length="75" mass="8545">MTIYFDKFKGQEEEDATTVPKTRSEKIGTLVGLLCLPVFFMLLWNWLMPVIFGLPAIGYFKSIGIIIMSRMLVGK</sequence>
<feature type="transmembrane region" description="Helical" evidence="1">
    <location>
        <begin position="27"/>
        <end position="44"/>
    </location>
</feature>
<keyword evidence="1" id="KW-0472">Membrane</keyword>
<keyword evidence="3" id="KW-1185">Reference proteome</keyword>
<organismHost>
    <name type="scientific">Synechococcus</name>
    <dbReference type="NCBI Taxonomy" id="1129"/>
</organismHost>
<dbReference type="GeneID" id="4238994"/>
<keyword evidence="1" id="KW-1133">Transmembrane helix</keyword>
<dbReference type="RefSeq" id="YP_717896.1">
    <property type="nucleotide sequence ID" value="NC_008296.2"/>
</dbReference>
<keyword evidence="1" id="KW-0812">Transmembrane</keyword>
<dbReference type="OrthoDB" id="27204at10239"/>
<feature type="transmembrane region" description="Helical" evidence="1">
    <location>
        <begin position="50"/>
        <end position="73"/>
    </location>
</feature>
<reference evidence="2 3" key="1">
    <citation type="journal article" date="2007" name="Environ. Microbiol.">
        <title>Genomic and structural analysis of Syn9, a cyanophage infecting marine Prochlorococcus and Synechococcus.</title>
        <authorList>
            <person name="Weigele P.R."/>
            <person name="Pope W.H."/>
            <person name="Pedulla M.L."/>
            <person name="Houtz J.M."/>
            <person name="Smith A.L."/>
            <person name="Conway J.F."/>
            <person name="King J."/>
            <person name="Hatfull G.F."/>
            <person name="Lawrence J.G."/>
            <person name="Hendrix R.W."/>
        </authorList>
    </citation>
    <scope>NUCLEOTIDE SEQUENCE</scope>
</reference>
<protein>
    <submittedName>
        <fullName evidence="2">Gp227</fullName>
    </submittedName>
</protein>
<evidence type="ECO:0000313" key="2">
    <source>
        <dbReference type="EMBL" id="ABA47196.1"/>
    </source>
</evidence>
<dbReference type="Proteomes" id="UP000000909">
    <property type="component" value="Segment"/>
</dbReference>
<evidence type="ECO:0000313" key="3">
    <source>
        <dbReference type="Proteomes" id="UP000000909"/>
    </source>
</evidence>
<dbReference type="KEGG" id="vg:4238994"/>